<dbReference type="EMBL" id="NRPP01000007">
    <property type="protein sequence ID" value="TFJ28469.1"/>
    <property type="molecule type" value="Genomic_DNA"/>
</dbReference>
<dbReference type="RefSeq" id="WP_082985749.1">
    <property type="nucleotide sequence ID" value="NZ_JALRMP010000008.1"/>
</dbReference>
<comment type="caution">
    <text evidence="2">The sequence shown here is derived from an EMBL/GenBank/DDBJ whole genome shotgun (WGS) entry which is preliminary data.</text>
</comment>
<organism evidence="2 3">
    <name type="scientific">Carnobacterium divergens</name>
    <name type="common">Lactobacillus divergens</name>
    <dbReference type="NCBI Taxonomy" id="2748"/>
    <lineage>
        <taxon>Bacteria</taxon>
        <taxon>Bacillati</taxon>
        <taxon>Bacillota</taxon>
        <taxon>Bacilli</taxon>
        <taxon>Lactobacillales</taxon>
        <taxon>Carnobacteriaceae</taxon>
        <taxon>Carnobacterium</taxon>
    </lineage>
</organism>
<accession>A0A5F0MG99</accession>
<dbReference type="Pfam" id="PF07435">
    <property type="entry name" value="YycH"/>
    <property type="match status" value="1"/>
</dbReference>
<proteinExistence type="predicted"/>
<name>A0A5F0MG99_CARDV</name>
<dbReference type="CDD" id="cd15787">
    <property type="entry name" value="YycH_N"/>
    <property type="match status" value="1"/>
</dbReference>
<evidence type="ECO:0000259" key="1">
    <source>
        <dbReference type="Pfam" id="PF07435"/>
    </source>
</evidence>
<dbReference type="Proteomes" id="UP000297938">
    <property type="component" value="Unassembled WGS sequence"/>
</dbReference>
<protein>
    <recommendedName>
        <fullName evidence="1">Regulatory protein YycH domain-containing protein</fullName>
    </recommendedName>
</protein>
<evidence type="ECO:0000313" key="3">
    <source>
        <dbReference type="Proteomes" id="UP000297938"/>
    </source>
</evidence>
<dbReference type="InterPro" id="IPR009996">
    <property type="entry name" value="YycH"/>
</dbReference>
<evidence type="ECO:0000313" key="2">
    <source>
        <dbReference type="EMBL" id="TFJ28469.1"/>
    </source>
</evidence>
<gene>
    <name evidence="2" type="ORF">CKN69_02780</name>
</gene>
<dbReference type="InterPro" id="IPR042274">
    <property type="entry name" value="YycH/YycI_2"/>
</dbReference>
<dbReference type="AlphaFoldDB" id="A0A5F0MG99"/>
<reference evidence="2 3" key="1">
    <citation type="journal article" date="2018" name="Int. J. Food Microbiol.">
        <title>Growth of Carnobacterium spp. isolated from chilled vacuum-packaged meat under relevant acidic conditions.</title>
        <authorList>
            <person name="Zhang P."/>
            <person name="Badoni M."/>
            <person name="Ganzle M."/>
            <person name="Yang X."/>
        </authorList>
    </citation>
    <scope>NUCLEOTIDE SEQUENCE [LARGE SCALE GENOMIC DNA]</scope>
    <source>
        <strain evidence="2 3">B2</strain>
    </source>
</reference>
<sequence>MGMKSMHFIRGFLIFLVALSLVLTWAIWTMPGKDEKKANSNTSKLSEITVSRKDNEVFVPTMVVLHKNNMKELTVDTDIMRNFNKEFATWSFASIDSSEVYSGEDYTEKLSENNNVELVFPNELPLGLFSKFFGKLANVYKNETFQRITVSLDDPTSIHFYNDREQKVYSGELENGDKKKLDELLDADDKNYTSVSLQKLGSKYVYLPTEEVKLQQYAYMVETQPNSFFIYRLFDDTSEVKESTAEAGYEQFNDNISRMKVSQSTNILSYYRNRTTTNKLDLVDMLKSSFYELQKYENWPGSVHYFNYNNQKQQAIYRRYIEGYPIFSNTSQTSTNEDDLGATYITVSENGLSQLQVPLIVAQTPLSDKEDEKQLAKGSDILASLNQVGIENEQIEGLEIGYCWTNSKESSRVVDLEPSWYACINGVWLNAESLIRQKGGATDGL</sequence>
<feature type="domain" description="Regulatory protein YycH" evidence="1">
    <location>
        <begin position="13"/>
        <end position="444"/>
    </location>
</feature>
<dbReference type="Gene3D" id="3.30.310.160">
    <property type="entry name" value="YycH protein, domain 2"/>
    <property type="match status" value="1"/>
</dbReference>